<dbReference type="HOGENOM" id="CLU_168143_0_0_7"/>
<organism evidence="1 2">
    <name type="scientific">Desulfomonile tiedjei (strain ATCC 49306 / DSM 6799 / DCB-1)</name>
    <dbReference type="NCBI Taxonomy" id="706587"/>
    <lineage>
        <taxon>Bacteria</taxon>
        <taxon>Pseudomonadati</taxon>
        <taxon>Thermodesulfobacteriota</taxon>
        <taxon>Desulfomonilia</taxon>
        <taxon>Desulfomonilales</taxon>
        <taxon>Desulfomonilaceae</taxon>
        <taxon>Desulfomonile</taxon>
    </lineage>
</organism>
<dbReference type="Proteomes" id="UP000006055">
    <property type="component" value="Chromosome"/>
</dbReference>
<name>I4C3E7_DESTA</name>
<proteinExistence type="predicted"/>
<dbReference type="AlphaFoldDB" id="I4C3E7"/>
<sequence length="117" mass="13110">MEIKDSGFSGSGEDLTLREIEDKSSSLENIKLMIAEKLHSAAEELSQKASSSDLEPTVSSYERELSKWLDRSAEYVQHFDYERMNAKIREHVAEKPGLSLLLAGAAGWIIGALVRRR</sequence>
<keyword evidence="2" id="KW-1185">Reference proteome</keyword>
<dbReference type="RefSeq" id="WP_014809238.1">
    <property type="nucleotide sequence ID" value="NC_018025.1"/>
</dbReference>
<accession>I4C3E7</accession>
<evidence type="ECO:0000313" key="2">
    <source>
        <dbReference type="Proteomes" id="UP000006055"/>
    </source>
</evidence>
<dbReference type="EMBL" id="CP003360">
    <property type="protein sequence ID" value="AFM24088.1"/>
    <property type="molecule type" value="Genomic_DNA"/>
</dbReference>
<dbReference type="STRING" id="706587.Desti_1376"/>
<protein>
    <recommendedName>
        <fullName evidence="3">DUF883 domain-containing protein</fullName>
    </recommendedName>
</protein>
<reference evidence="2" key="1">
    <citation type="submission" date="2012-06" db="EMBL/GenBank/DDBJ databases">
        <title>Complete sequence of chromosome of Desulfomonile tiedjei DSM 6799.</title>
        <authorList>
            <person name="Lucas S."/>
            <person name="Copeland A."/>
            <person name="Lapidus A."/>
            <person name="Glavina del Rio T."/>
            <person name="Dalin E."/>
            <person name="Tice H."/>
            <person name="Bruce D."/>
            <person name="Goodwin L."/>
            <person name="Pitluck S."/>
            <person name="Peters L."/>
            <person name="Ovchinnikova G."/>
            <person name="Zeytun A."/>
            <person name="Lu M."/>
            <person name="Kyrpides N."/>
            <person name="Mavromatis K."/>
            <person name="Ivanova N."/>
            <person name="Brettin T."/>
            <person name="Detter J.C."/>
            <person name="Han C."/>
            <person name="Larimer F."/>
            <person name="Land M."/>
            <person name="Hauser L."/>
            <person name="Markowitz V."/>
            <person name="Cheng J.-F."/>
            <person name="Hugenholtz P."/>
            <person name="Woyke T."/>
            <person name="Wu D."/>
            <person name="Spring S."/>
            <person name="Schroeder M."/>
            <person name="Brambilla E."/>
            <person name="Klenk H.-P."/>
            <person name="Eisen J.A."/>
        </authorList>
    </citation>
    <scope>NUCLEOTIDE SEQUENCE [LARGE SCALE GENOMIC DNA]</scope>
    <source>
        <strain evidence="2">ATCC 49306 / DSM 6799 / DCB-1</strain>
    </source>
</reference>
<dbReference type="eggNOG" id="ENOG50342II">
    <property type="taxonomic scope" value="Bacteria"/>
</dbReference>
<dbReference type="KEGG" id="dti:Desti_1376"/>
<evidence type="ECO:0000313" key="1">
    <source>
        <dbReference type="EMBL" id="AFM24088.1"/>
    </source>
</evidence>
<evidence type="ECO:0008006" key="3">
    <source>
        <dbReference type="Google" id="ProtNLM"/>
    </source>
</evidence>
<gene>
    <name evidence="1" type="ordered locus">Desti_1376</name>
</gene>
<dbReference type="OrthoDB" id="5471664at2"/>